<feature type="transmembrane region" description="Helical" evidence="8">
    <location>
        <begin position="302"/>
        <end position="324"/>
    </location>
</feature>
<evidence type="ECO:0000256" key="2">
    <source>
        <dbReference type="ARBA" id="ARBA00005346"/>
    </source>
</evidence>
<feature type="transmembrane region" description="Helical" evidence="8">
    <location>
        <begin position="32"/>
        <end position="52"/>
    </location>
</feature>
<dbReference type="PANTHER" id="PTHR42703">
    <property type="entry name" value="NADH DEHYDROGENASE"/>
    <property type="match status" value="1"/>
</dbReference>
<dbReference type="GO" id="GO:0042773">
    <property type="term" value="P:ATP synthesis coupled electron transport"/>
    <property type="evidence" value="ECO:0007669"/>
    <property type="project" value="InterPro"/>
</dbReference>
<dbReference type="PRINTS" id="PR01437">
    <property type="entry name" value="NUOXDRDTASE4"/>
</dbReference>
<sequence length="536" mass="55889">MIAADLAPLAIVLPFLGAAVTFLLIRHSRAQRAVSISTLSVTLIIEVVMLLAAPSTGTHAVRLGGWEPPFGIVLVVDQFSALMLVVSSAISLAVLIYAAGQGMADGDEDGPVSIFHPTYLILVAGVSNAFLTGDLFNLYVGFEILLTASYVLMTLGGTAPRIRAGVTYVVVSVVSSMLFLISIAMIYGATGTVNMADLAVKLETLDPATQLVLHLMLLVAFGIKAAVFPLSFWLPDSYPTAPAPVTAVFAGLLTKVGVYAMVRVETLLFPGDRINSLLMVVALLTMVVGILGALAQSDIKRLLSFTLVSHIGYMVFGLAISSRIGLGAAVYYVAHHITVQTSLFLVTGLIERRGGTANVDRLGGLAKLSPLLGVLFFVPAMNLAGIPPFSGFLGKLGLIQAGVELGTPLAFVLVAGGVLTSLLTLLVMARVWNRAFWRSPADAEDPDPILLASKADGSSVGTSRHVTGEDSGRFAGKDPVTLLPRTMTGPTIGLVGLGLALTLLAGPLFALSDDAAQEMLDRTPYIEAVLGPGAGA</sequence>
<feature type="transmembrane region" description="Helical" evidence="8">
    <location>
        <begin position="6"/>
        <end position="25"/>
    </location>
</feature>
<dbReference type="GO" id="GO:0008137">
    <property type="term" value="F:NADH dehydrogenase (ubiquinone) activity"/>
    <property type="evidence" value="ECO:0007669"/>
    <property type="project" value="InterPro"/>
</dbReference>
<evidence type="ECO:0000313" key="11">
    <source>
        <dbReference type="Proteomes" id="UP000239297"/>
    </source>
</evidence>
<feature type="domain" description="NADH:quinone oxidoreductase/Mrp antiporter transmembrane" evidence="9">
    <location>
        <begin position="133"/>
        <end position="420"/>
    </location>
</feature>
<gene>
    <name evidence="10" type="ORF">C4K88_11060</name>
</gene>
<feature type="transmembrane region" description="Helical" evidence="8">
    <location>
        <begin position="136"/>
        <end position="156"/>
    </location>
</feature>
<dbReference type="InterPro" id="IPR003918">
    <property type="entry name" value="NADH_UbQ_OxRdtase"/>
</dbReference>
<evidence type="ECO:0000256" key="7">
    <source>
        <dbReference type="RuleBase" id="RU000320"/>
    </source>
</evidence>
<dbReference type="OrthoDB" id="9768329at2"/>
<dbReference type="Proteomes" id="UP000239297">
    <property type="component" value="Unassembled WGS sequence"/>
</dbReference>
<evidence type="ECO:0000256" key="5">
    <source>
        <dbReference type="ARBA" id="ARBA00022989"/>
    </source>
</evidence>
<feature type="transmembrane region" description="Helical" evidence="8">
    <location>
        <begin position="409"/>
        <end position="429"/>
    </location>
</feature>
<dbReference type="NCBIfam" id="NF009308">
    <property type="entry name" value="PRK12665.1"/>
    <property type="match status" value="1"/>
</dbReference>
<feature type="transmembrane region" description="Helical" evidence="8">
    <location>
        <begin position="492"/>
        <end position="511"/>
    </location>
</feature>
<comment type="similarity">
    <text evidence="2">Belongs to the CPA3 antiporters (TC 2.A.63) subunit D family.</text>
</comment>
<feature type="transmembrane region" description="Helical" evidence="8">
    <location>
        <begin position="211"/>
        <end position="234"/>
    </location>
</feature>
<evidence type="ECO:0000256" key="3">
    <source>
        <dbReference type="ARBA" id="ARBA00022475"/>
    </source>
</evidence>
<dbReference type="InterPro" id="IPR001750">
    <property type="entry name" value="ND/Mrp_TM"/>
</dbReference>
<evidence type="ECO:0000256" key="4">
    <source>
        <dbReference type="ARBA" id="ARBA00022692"/>
    </source>
</evidence>
<keyword evidence="3" id="KW-1003">Cell membrane</keyword>
<feature type="transmembrane region" description="Helical" evidence="8">
    <location>
        <begin position="371"/>
        <end position="389"/>
    </location>
</feature>
<evidence type="ECO:0000259" key="9">
    <source>
        <dbReference type="Pfam" id="PF00361"/>
    </source>
</evidence>
<feature type="transmembrane region" description="Helical" evidence="8">
    <location>
        <begin position="241"/>
        <end position="262"/>
    </location>
</feature>
<name>A0A2S5IXD1_9MICC</name>
<keyword evidence="5 8" id="KW-1133">Transmembrane helix</keyword>
<organism evidence="10 11">
    <name type="scientific">Arthrobacter pityocampae</name>
    <dbReference type="NCBI Taxonomy" id="547334"/>
    <lineage>
        <taxon>Bacteria</taxon>
        <taxon>Bacillati</taxon>
        <taxon>Actinomycetota</taxon>
        <taxon>Actinomycetes</taxon>
        <taxon>Micrococcales</taxon>
        <taxon>Micrococcaceae</taxon>
        <taxon>Arthrobacter</taxon>
    </lineage>
</organism>
<keyword evidence="11" id="KW-1185">Reference proteome</keyword>
<comment type="caution">
    <text evidence="10">The sequence shown here is derived from an EMBL/GenBank/DDBJ whole genome shotgun (WGS) entry which is preliminary data.</text>
</comment>
<evidence type="ECO:0000256" key="1">
    <source>
        <dbReference type="ARBA" id="ARBA00004651"/>
    </source>
</evidence>
<accession>A0A2S5IXD1</accession>
<dbReference type="Pfam" id="PF00361">
    <property type="entry name" value="Proton_antipo_M"/>
    <property type="match status" value="1"/>
</dbReference>
<feature type="transmembrane region" description="Helical" evidence="8">
    <location>
        <begin position="274"/>
        <end position="295"/>
    </location>
</feature>
<evidence type="ECO:0000256" key="8">
    <source>
        <dbReference type="SAM" id="Phobius"/>
    </source>
</evidence>
<protein>
    <submittedName>
        <fullName evidence="10">Na+/H+ antiporter subunit D</fullName>
    </submittedName>
</protein>
<reference evidence="10 11" key="1">
    <citation type="journal article" date="2014" name="Int. J. Syst. Evol. Microbiol.">
        <title>Arthrobacter pityocampae sp. nov., isolated from Thaumetopoea pityocampa (Lep., Thaumetopoeidae).</title>
        <authorList>
            <person name="Ince I.A."/>
            <person name="Demirbag Z."/>
            <person name="Kati H."/>
        </authorList>
    </citation>
    <scope>NUCLEOTIDE SEQUENCE [LARGE SCALE GENOMIC DNA]</scope>
    <source>
        <strain evidence="10 11">Tp2</strain>
    </source>
</reference>
<feature type="transmembrane region" description="Helical" evidence="8">
    <location>
        <begin position="112"/>
        <end position="130"/>
    </location>
</feature>
<dbReference type="RefSeq" id="WP_104121665.1">
    <property type="nucleotide sequence ID" value="NZ_PRKW01000004.1"/>
</dbReference>
<dbReference type="InterPro" id="IPR050586">
    <property type="entry name" value="CPA3_Na-H_Antiporter_D"/>
</dbReference>
<comment type="subcellular location">
    <subcellularLocation>
        <location evidence="1">Cell membrane</location>
        <topology evidence="1">Multi-pass membrane protein</topology>
    </subcellularLocation>
    <subcellularLocation>
        <location evidence="7">Membrane</location>
        <topology evidence="7">Multi-pass membrane protein</topology>
    </subcellularLocation>
</comment>
<evidence type="ECO:0000313" key="10">
    <source>
        <dbReference type="EMBL" id="PPB49228.1"/>
    </source>
</evidence>
<keyword evidence="4 7" id="KW-0812">Transmembrane</keyword>
<dbReference type="PANTHER" id="PTHR42703:SF1">
    <property type="entry name" value="NA(+)_H(+) ANTIPORTER SUBUNIT D1"/>
    <property type="match status" value="1"/>
</dbReference>
<dbReference type="GO" id="GO:0005886">
    <property type="term" value="C:plasma membrane"/>
    <property type="evidence" value="ECO:0007669"/>
    <property type="project" value="UniProtKB-SubCell"/>
</dbReference>
<feature type="transmembrane region" description="Helical" evidence="8">
    <location>
        <begin position="72"/>
        <end position="100"/>
    </location>
</feature>
<proteinExistence type="inferred from homology"/>
<dbReference type="EMBL" id="PRKW01000004">
    <property type="protein sequence ID" value="PPB49228.1"/>
    <property type="molecule type" value="Genomic_DNA"/>
</dbReference>
<evidence type="ECO:0000256" key="6">
    <source>
        <dbReference type="ARBA" id="ARBA00023136"/>
    </source>
</evidence>
<feature type="transmembrane region" description="Helical" evidence="8">
    <location>
        <begin position="168"/>
        <end position="191"/>
    </location>
</feature>
<feature type="transmembrane region" description="Helical" evidence="8">
    <location>
        <begin position="330"/>
        <end position="350"/>
    </location>
</feature>
<dbReference type="AlphaFoldDB" id="A0A2S5IXD1"/>
<keyword evidence="6 8" id="KW-0472">Membrane</keyword>